<name>A0ABV5LTZ7_9ACTN</name>
<dbReference type="EMBL" id="JBHMDM010000005">
    <property type="protein sequence ID" value="MFB9377566.1"/>
    <property type="molecule type" value="Genomic_DNA"/>
</dbReference>
<evidence type="ECO:0000313" key="2">
    <source>
        <dbReference type="Proteomes" id="UP001589748"/>
    </source>
</evidence>
<organism evidence="1 2">
    <name type="scientific">Kineococcus gynurae</name>
    <dbReference type="NCBI Taxonomy" id="452979"/>
    <lineage>
        <taxon>Bacteria</taxon>
        <taxon>Bacillati</taxon>
        <taxon>Actinomycetota</taxon>
        <taxon>Actinomycetes</taxon>
        <taxon>Kineosporiales</taxon>
        <taxon>Kineosporiaceae</taxon>
        <taxon>Kineococcus</taxon>
    </lineage>
</organism>
<dbReference type="InterPro" id="IPR009959">
    <property type="entry name" value="Cyclase_SnoaL-like"/>
</dbReference>
<proteinExistence type="predicted"/>
<dbReference type="Proteomes" id="UP001589748">
    <property type="component" value="Unassembled WGS sequence"/>
</dbReference>
<dbReference type="PANTHER" id="PTHR38436:SF1">
    <property type="entry name" value="ESTER CYCLASE"/>
    <property type="match status" value="1"/>
</dbReference>
<dbReference type="PANTHER" id="PTHR38436">
    <property type="entry name" value="POLYKETIDE CYCLASE SNOAL-LIKE DOMAIN"/>
    <property type="match status" value="1"/>
</dbReference>
<keyword evidence="2" id="KW-1185">Reference proteome</keyword>
<reference evidence="1 2" key="1">
    <citation type="submission" date="2024-09" db="EMBL/GenBank/DDBJ databases">
        <authorList>
            <person name="Sun Q."/>
            <person name="Mori K."/>
        </authorList>
    </citation>
    <scope>NUCLEOTIDE SEQUENCE [LARGE SCALE GENOMIC DNA]</scope>
    <source>
        <strain evidence="1 2">TISTR 1856</strain>
    </source>
</reference>
<dbReference type="Pfam" id="PF07366">
    <property type="entry name" value="SnoaL"/>
    <property type="match status" value="1"/>
</dbReference>
<gene>
    <name evidence="1" type="ORF">ACFFVI_11355</name>
</gene>
<accession>A0ABV5LTZ7</accession>
<dbReference type="RefSeq" id="WP_380138905.1">
    <property type="nucleotide sequence ID" value="NZ_JBHLUI010000010.1"/>
</dbReference>
<evidence type="ECO:0000313" key="1">
    <source>
        <dbReference type="EMBL" id="MFB9377566.1"/>
    </source>
</evidence>
<dbReference type="Gene3D" id="3.10.450.50">
    <property type="match status" value="1"/>
</dbReference>
<dbReference type="SUPFAM" id="SSF54427">
    <property type="entry name" value="NTF2-like"/>
    <property type="match status" value="1"/>
</dbReference>
<protein>
    <submittedName>
        <fullName evidence="1">Ester cyclase</fullName>
    </submittedName>
</protein>
<sequence>MTGTTAGTSTTGTAGTSTAGTVVRAVHAMAGASDAEFAAVFHPEAVNHEALAEPAACRARGPAGFRATSAWLTTAFADLAFEVQEVVEQGDVVVVLALMSGRHTGDFVVRNDDGGIERAFAPTGRRFSVAQSHHFRVRDGLVVEHRAVRDDQGMARQLGWVPPSPAYLLRCALATSRARRRGAAGG</sequence>
<comment type="caution">
    <text evidence="1">The sequence shown here is derived from an EMBL/GenBank/DDBJ whole genome shotgun (WGS) entry which is preliminary data.</text>
</comment>
<dbReference type="InterPro" id="IPR032710">
    <property type="entry name" value="NTF2-like_dom_sf"/>
</dbReference>